<organism evidence="1 2">
    <name type="scientific">Datura stramonium</name>
    <name type="common">Jimsonweed</name>
    <name type="synonym">Common thornapple</name>
    <dbReference type="NCBI Taxonomy" id="4076"/>
    <lineage>
        <taxon>Eukaryota</taxon>
        <taxon>Viridiplantae</taxon>
        <taxon>Streptophyta</taxon>
        <taxon>Embryophyta</taxon>
        <taxon>Tracheophyta</taxon>
        <taxon>Spermatophyta</taxon>
        <taxon>Magnoliopsida</taxon>
        <taxon>eudicotyledons</taxon>
        <taxon>Gunneridae</taxon>
        <taxon>Pentapetalae</taxon>
        <taxon>asterids</taxon>
        <taxon>lamiids</taxon>
        <taxon>Solanales</taxon>
        <taxon>Solanaceae</taxon>
        <taxon>Solanoideae</taxon>
        <taxon>Datureae</taxon>
        <taxon>Datura</taxon>
    </lineage>
</organism>
<evidence type="ECO:0000313" key="2">
    <source>
        <dbReference type="Proteomes" id="UP000823775"/>
    </source>
</evidence>
<accession>A0ABS8UQ08</accession>
<gene>
    <name evidence="1" type="ORF">HAX54_019783</name>
</gene>
<proteinExistence type="predicted"/>
<name>A0ABS8UQ08_DATST</name>
<dbReference type="PANTHER" id="PTHR48302">
    <property type="entry name" value="ULP1 PROTEASE FAMILY, C-TERMINAL CATALYTIC DOMAIN CONTAINING PROTEIN"/>
    <property type="match status" value="1"/>
</dbReference>
<reference evidence="1 2" key="1">
    <citation type="journal article" date="2021" name="BMC Genomics">
        <title>Datura genome reveals duplications of psychoactive alkaloid biosynthetic genes and high mutation rate following tissue culture.</title>
        <authorList>
            <person name="Rajewski A."/>
            <person name="Carter-House D."/>
            <person name="Stajich J."/>
            <person name="Litt A."/>
        </authorList>
    </citation>
    <scope>NUCLEOTIDE SEQUENCE [LARGE SCALE GENOMIC DNA]</scope>
    <source>
        <strain evidence="1">AR-01</strain>
    </source>
</reference>
<feature type="non-terminal residue" evidence="1">
    <location>
        <position position="1"/>
    </location>
</feature>
<sequence>PPRFAPNMCCYTNNDIKKDLKKYLSASQFKRFNELACFASYTHMPKYHVKAHINRCAMVREVWLYECCSQVNPKVSIKVANQIPRLLNWKTNDDHPLYETLMQGIFSDVNNLLSFLFNVYFKYN</sequence>
<protein>
    <submittedName>
        <fullName evidence="1">Uncharacterized protein</fullName>
    </submittedName>
</protein>
<keyword evidence="2" id="KW-1185">Reference proteome</keyword>
<comment type="caution">
    <text evidence="1">The sequence shown here is derived from an EMBL/GenBank/DDBJ whole genome shotgun (WGS) entry which is preliminary data.</text>
</comment>
<evidence type="ECO:0000313" key="1">
    <source>
        <dbReference type="EMBL" id="MCD9560923.1"/>
    </source>
</evidence>
<dbReference type="EMBL" id="JACEIK010002400">
    <property type="protein sequence ID" value="MCD9560923.1"/>
    <property type="molecule type" value="Genomic_DNA"/>
</dbReference>
<dbReference type="PANTHER" id="PTHR48302:SF2">
    <property type="entry name" value="DUF1985 DOMAIN-CONTAINING PROTEIN"/>
    <property type="match status" value="1"/>
</dbReference>
<dbReference type="Proteomes" id="UP000823775">
    <property type="component" value="Unassembled WGS sequence"/>
</dbReference>